<comment type="cofactor">
    <cofactor evidence="1 13">
        <name>heme</name>
        <dbReference type="ChEBI" id="CHEBI:30413"/>
    </cofactor>
</comment>
<protein>
    <submittedName>
        <fullName evidence="15">CyP450 monooxygenase</fullName>
    </submittedName>
</protein>
<keyword evidence="9 14" id="KW-0560">Oxidoreductase</keyword>
<evidence type="ECO:0000256" key="9">
    <source>
        <dbReference type="ARBA" id="ARBA00023002"/>
    </source>
</evidence>
<dbReference type="GO" id="GO:0004497">
    <property type="term" value="F:monooxygenase activity"/>
    <property type="evidence" value="ECO:0007669"/>
    <property type="project" value="UniProtKB-KW"/>
</dbReference>
<reference evidence="15" key="1">
    <citation type="submission" date="2019-01" db="EMBL/GenBank/DDBJ databases">
        <title>Draft genome sequences of three monokaryotic isolates of the white-rot basidiomycete fungus Dichomitus squalens.</title>
        <authorList>
            <consortium name="DOE Joint Genome Institute"/>
            <person name="Lopez S.C."/>
            <person name="Andreopoulos B."/>
            <person name="Pangilinan J."/>
            <person name="Lipzen A."/>
            <person name="Riley R."/>
            <person name="Ahrendt S."/>
            <person name="Ng V."/>
            <person name="Barry K."/>
            <person name="Daum C."/>
            <person name="Grigoriev I.V."/>
            <person name="Hilden K.S."/>
            <person name="Makela M.R."/>
            <person name="de Vries R.P."/>
        </authorList>
    </citation>
    <scope>NUCLEOTIDE SEQUENCE [LARGE SCALE GENOMIC DNA]</scope>
    <source>
        <strain evidence="15">OM18370.1</strain>
    </source>
</reference>
<evidence type="ECO:0000256" key="14">
    <source>
        <dbReference type="RuleBase" id="RU000461"/>
    </source>
</evidence>
<dbReference type="PANTHER" id="PTHR46300">
    <property type="entry name" value="P450, PUTATIVE (EUROFUNG)-RELATED-RELATED"/>
    <property type="match status" value="1"/>
</dbReference>
<dbReference type="PRINTS" id="PR00463">
    <property type="entry name" value="EP450I"/>
</dbReference>
<dbReference type="InterPro" id="IPR001128">
    <property type="entry name" value="Cyt_P450"/>
</dbReference>
<dbReference type="PRINTS" id="PR00385">
    <property type="entry name" value="P450"/>
</dbReference>
<sequence length="530" mass="59421">MMFDIISPVALLSLTILVELLAFRYFRSSRKLRTLPLPPGPKRLPILGNALDIPLNKQWLTFQRWAEEYGDVVYLNLLGQSVVVLNSAQAITDLLDKRSAIYSDRFKSTVVPLIGWDWNVALMGYGLKWRQTRRAFHEYFHSGVVQQYQHTQLSGARKYLTRLLANPGNFVQDLRYDLGATILEVSYGIKAKDTGDEYIAIGERAVEGPTKALVLGALWVEFIPALRHLPPWWPGASYLRKAGTWREEALALKNVPFTKAMSDFRDGAGFWSIASDIMAQDHGLGDALEKEELAKNVAAVTYGAGADTSFSTLQTFFLAMALYPGVQRKAQAELEAVVGPHRLPEFDDQNTLPYIHGIVKECLRWQNVFTLGLPHRLMEEDVYRGYRIPRGSIVLGNIWVMSRNANAFPDPEVFIPERYFKEDGTWNADVPDPSLFAFGFGRRACPGRHFAIATIYIYAASILHAYSISPKRDLDGKPIEIKADMVSGVVTYPEKFDCDITPRSADAKALVGFCETEGGSMCSYSDEANI</sequence>
<proteinExistence type="inferred from homology"/>
<dbReference type="EMBL" id="ML143387">
    <property type="protein sequence ID" value="TBU35205.1"/>
    <property type="molecule type" value="Genomic_DNA"/>
</dbReference>
<organism evidence="15">
    <name type="scientific">Dichomitus squalens</name>
    <dbReference type="NCBI Taxonomy" id="114155"/>
    <lineage>
        <taxon>Eukaryota</taxon>
        <taxon>Fungi</taxon>
        <taxon>Dikarya</taxon>
        <taxon>Basidiomycota</taxon>
        <taxon>Agaricomycotina</taxon>
        <taxon>Agaricomycetes</taxon>
        <taxon>Polyporales</taxon>
        <taxon>Polyporaceae</taxon>
        <taxon>Dichomitus</taxon>
    </lineage>
</organism>
<evidence type="ECO:0000256" key="4">
    <source>
        <dbReference type="ARBA" id="ARBA00010617"/>
    </source>
</evidence>
<evidence type="ECO:0000256" key="3">
    <source>
        <dbReference type="ARBA" id="ARBA00005179"/>
    </source>
</evidence>
<keyword evidence="8" id="KW-1133">Transmembrane helix</keyword>
<dbReference type="AlphaFoldDB" id="A0A4Q9N4P2"/>
<comment type="similarity">
    <text evidence="4 14">Belongs to the cytochrome P450 family.</text>
</comment>
<dbReference type="Proteomes" id="UP000292957">
    <property type="component" value="Unassembled WGS sequence"/>
</dbReference>
<dbReference type="CDD" id="cd11065">
    <property type="entry name" value="CYP64-like"/>
    <property type="match status" value="1"/>
</dbReference>
<dbReference type="OrthoDB" id="2789670at2759"/>
<keyword evidence="6" id="KW-0812">Transmembrane</keyword>
<comment type="pathway">
    <text evidence="3">Secondary metabolite biosynthesis.</text>
</comment>
<evidence type="ECO:0000256" key="2">
    <source>
        <dbReference type="ARBA" id="ARBA00004167"/>
    </source>
</evidence>
<evidence type="ECO:0000313" key="15">
    <source>
        <dbReference type="EMBL" id="TBU35205.1"/>
    </source>
</evidence>
<dbReference type="GO" id="GO:0016020">
    <property type="term" value="C:membrane"/>
    <property type="evidence" value="ECO:0007669"/>
    <property type="project" value="UniProtKB-SubCell"/>
</dbReference>
<dbReference type="Gene3D" id="1.10.630.10">
    <property type="entry name" value="Cytochrome P450"/>
    <property type="match status" value="1"/>
</dbReference>
<dbReference type="PANTHER" id="PTHR46300:SF7">
    <property type="entry name" value="P450, PUTATIVE (EUROFUNG)-RELATED"/>
    <property type="match status" value="1"/>
</dbReference>
<dbReference type="GO" id="GO:0016705">
    <property type="term" value="F:oxidoreductase activity, acting on paired donors, with incorporation or reduction of molecular oxygen"/>
    <property type="evidence" value="ECO:0007669"/>
    <property type="project" value="InterPro"/>
</dbReference>
<evidence type="ECO:0000256" key="10">
    <source>
        <dbReference type="ARBA" id="ARBA00023004"/>
    </source>
</evidence>
<dbReference type="Pfam" id="PF00067">
    <property type="entry name" value="p450"/>
    <property type="match status" value="2"/>
</dbReference>
<dbReference type="GO" id="GO:0020037">
    <property type="term" value="F:heme binding"/>
    <property type="evidence" value="ECO:0007669"/>
    <property type="project" value="InterPro"/>
</dbReference>
<dbReference type="InterPro" id="IPR017972">
    <property type="entry name" value="Cyt_P450_CS"/>
</dbReference>
<evidence type="ECO:0000256" key="13">
    <source>
        <dbReference type="PIRSR" id="PIRSR602401-1"/>
    </source>
</evidence>
<keyword evidence="12" id="KW-0472">Membrane</keyword>
<dbReference type="InterPro" id="IPR002401">
    <property type="entry name" value="Cyt_P450_E_grp-I"/>
</dbReference>
<evidence type="ECO:0000256" key="1">
    <source>
        <dbReference type="ARBA" id="ARBA00001971"/>
    </source>
</evidence>
<dbReference type="SUPFAM" id="SSF48264">
    <property type="entry name" value="Cytochrome P450"/>
    <property type="match status" value="1"/>
</dbReference>
<evidence type="ECO:0000256" key="5">
    <source>
        <dbReference type="ARBA" id="ARBA00022617"/>
    </source>
</evidence>
<evidence type="ECO:0000256" key="12">
    <source>
        <dbReference type="ARBA" id="ARBA00023136"/>
    </source>
</evidence>
<accession>A0A4Q9N4P2</accession>
<dbReference type="InterPro" id="IPR036396">
    <property type="entry name" value="Cyt_P450_sf"/>
</dbReference>
<keyword evidence="5 13" id="KW-0349">Heme</keyword>
<comment type="subcellular location">
    <subcellularLocation>
        <location evidence="2">Membrane</location>
        <topology evidence="2">Single-pass membrane protein</topology>
    </subcellularLocation>
</comment>
<dbReference type="GO" id="GO:0005506">
    <property type="term" value="F:iron ion binding"/>
    <property type="evidence" value="ECO:0007669"/>
    <property type="project" value="InterPro"/>
</dbReference>
<keyword evidence="10 13" id="KW-0408">Iron</keyword>
<evidence type="ECO:0000256" key="8">
    <source>
        <dbReference type="ARBA" id="ARBA00022989"/>
    </source>
</evidence>
<keyword evidence="7 13" id="KW-0479">Metal-binding</keyword>
<keyword evidence="11 14" id="KW-0503">Monooxygenase</keyword>
<dbReference type="PROSITE" id="PS00086">
    <property type="entry name" value="CYTOCHROME_P450"/>
    <property type="match status" value="1"/>
</dbReference>
<dbReference type="InterPro" id="IPR050364">
    <property type="entry name" value="Cytochrome_P450_fung"/>
</dbReference>
<evidence type="ECO:0000256" key="11">
    <source>
        <dbReference type="ARBA" id="ARBA00023033"/>
    </source>
</evidence>
<name>A0A4Q9N4P2_9APHY</name>
<gene>
    <name evidence="15" type="ORF">BD311DRAFT_207387</name>
</gene>
<feature type="binding site" description="axial binding residue" evidence="13">
    <location>
        <position position="445"/>
    </location>
    <ligand>
        <name>heme</name>
        <dbReference type="ChEBI" id="CHEBI:30413"/>
    </ligand>
    <ligandPart>
        <name>Fe</name>
        <dbReference type="ChEBI" id="CHEBI:18248"/>
    </ligandPart>
</feature>
<evidence type="ECO:0000256" key="7">
    <source>
        <dbReference type="ARBA" id="ARBA00022723"/>
    </source>
</evidence>
<evidence type="ECO:0000256" key="6">
    <source>
        <dbReference type="ARBA" id="ARBA00022692"/>
    </source>
</evidence>